<dbReference type="InterPro" id="IPR002711">
    <property type="entry name" value="HNH"/>
</dbReference>
<feature type="domain" description="HNH" evidence="1">
    <location>
        <begin position="273"/>
        <end position="318"/>
    </location>
</feature>
<evidence type="ECO:0000313" key="2">
    <source>
        <dbReference type="EMBL" id="QHT85558.1"/>
    </source>
</evidence>
<dbReference type="Pfam" id="PF01844">
    <property type="entry name" value="HNH"/>
    <property type="match status" value="1"/>
</dbReference>
<name>A0A6C0HXQ2_9ZZZZ</name>
<dbReference type="Gene3D" id="1.10.30.50">
    <property type="match status" value="1"/>
</dbReference>
<dbReference type="GO" id="GO:0004519">
    <property type="term" value="F:endonuclease activity"/>
    <property type="evidence" value="ECO:0007669"/>
    <property type="project" value="InterPro"/>
</dbReference>
<reference evidence="2" key="1">
    <citation type="journal article" date="2020" name="Nature">
        <title>Giant virus diversity and host interactions through global metagenomics.</title>
        <authorList>
            <person name="Schulz F."/>
            <person name="Roux S."/>
            <person name="Paez-Espino D."/>
            <person name="Jungbluth S."/>
            <person name="Walsh D.A."/>
            <person name="Denef V.J."/>
            <person name="McMahon K.D."/>
            <person name="Konstantinidis K.T."/>
            <person name="Eloe-Fadrosh E.A."/>
            <person name="Kyrpides N.C."/>
            <person name="Woyke T."/>
        </authorList>
    </citation>
    <scope>NUCLEOTIDE SEQUENCE</scope>
    <source>
        <strain evidence="2">GVMAG-M-3300023184-17</strain>
    </source>
</reference>
<dbReference type="AlphaFoldDB" id="A0A6C0HXQ2"/>
<evidence type="ECO:0000259" key="1">
    <source>
        <dbReference type="Pfam" id="PF01844"/>
    </source>
</evidence>
<dbReference type="CDD" id="cd00085">
    <property type="entry name" value="HNHc"/>
    <property type="match status" value="1"/>
</dbReference>
<accession>A0A6C0HXQ2</accession>
<organism evidence="2">
    <name type="scientific">viral metagenome</name>
    <dbReference type="NCBI Taxonomy" id="1070528"/>
    <lineage>
        <taxon>unclassified sequences</taxon>
        <taxon>metagenomes</taxon>
        <taxon>organismal metagenomes</taxon>
    </lineage>
</organism>
<dbReference type="InterPro" id="IPR003615">
    <property type="entry name" value="HNH_nuc"/>
</dbReference>
<sequence>MNKFVTTFLKGKPDFKSATCMKYTLTRDQVIALPLLRPPYQADLDDAKVKEMIRSYQAKPEFGYFKNTIVVAVRMTGQKCLYLVDGQHRVDMCKQQAIDYPFQVILYAISTDDEMRDLFREINYDSFKNLTYVSLGADTARLVDDFMDHYKEKPFTKKKGETRLFTLKGFTDALSTYIQRFTDLQTLVQAIEQKQQEFIQQVDFTHSYAEEKECIQSQCILPLKECNFIDFLLTTAEPVYKGKGKTISKTISLSLKKTVWNHWMGMNVGEAKCPVCKVSTIYQMAFHCGHIIAKSRGGLNTVDNLKPICQSCNSSMGNQNMDEFIHLCTTGTPSREELTLA</sequence>
<dbReference type="InterPro" id="IPR036086">
    <property type="entry name" value="ParB/Sulfiredoxin_sf"/>
</dbReference>
<protein>
    <recommendedName>
        <fullName evidence="1">HNH domain-containing protein</fullName>
    </recommendedName>
</protein>
<proteinExistence type="predicted"/>
<dbReference type="EMBL" id="MN740042">
    <property type="protein sequence ID" value="QHT85558.1"/>
    <property type="molecule type" value="Genomic_DNA"/>
</dbReference>
<dbReference type="GO" id="GO:0003676">
    <property type="term" value="F:nucleic acid binding"/>
    <property type="evidence" value="ECO:0007669"/>
    <property type="project" value="InterPro"/>
</dbReference>
<dbReference type="GO" id="GO:0008270">
    <property type="term" value="F:zinc ion binding"/>
    <property type="evidence" value="ECO:0007669"/>
    <property type="project" value="InterPro"/>
</dbReference>
<dbReference type="SUPFAM" id="SSF110849">
    <property type="entry name" value="ParB/Sulfiredoxin"/>
    <property type="match status" value="1"/>
</dbReference>